<dbReference type="InParanoid" id="A0A165JQF9"/>
<evidence type="ECO:0000313" key="1">
    <source>
        <dbReference type="EMBL" id="KZV95188.1"/>
    </source>
</evidence>
<gene>
    <name evidence="1" type="ORF">EXIGLDRAFT_672383</name>
</gene>
<reference evidence="1 2" key="1">
    <citation type="journal article" date="2016" name="Mol. Biol. Evol.">
        <title>Comparative Genomics of Early-Diverging Mushroom-Forming Fungi Provides Insights into the Origins of Lignocellulose Decay Capabilities.</title>
        <authorList>
            <person name="Nagy L.G."/>
            <person name="Riley R."/>
            <person name="Tritt A."/>
            <person name="Adam C."/>
            <person name="Daum C."/>
            <person name="Floudas D."/>
            <person name="Sun H."/>
            <person name="Yadav J.S."/>
            <person name="Pangilinan J."/>
            <person name="Larsson K.H."/>
            <person name="Matsuura K."/>
            <person name="Barry K."/>
            <person name="Labutti K."/>
            <person name="Kuo R."/>
            <person name="Ohm R.A."/>
            <person name="Bhattacharya S.S."/>
            <person name="Shirouzu T."/>
            <person name="Yoshinaga Y."/>
            <person name="Martin F.M."/>
            <person name="Grigoriev I.V."/>
            <person name="Hibbett D.S."/>
        </authorList>
    </citation>
    <scope>NUCLEOTIDE SEQUENCE [LARGE SCALE GENOMIC DNA]</scope>
    <source>
        <strain evidence="1 2">HHB12029</strain>
    </source>
</reference>
<keyword evidence="2" id="KW-1185">Reference proteome</keyword>
<evidence type="ECO:0000313" key="2">
    <source>
        <dbReference type="Proteomes" id="UP000077266"/>
    </source>
</evidence>
<dbReference type="Proteomes" id="UP000077266">
    <property type="component" value="Unassembled WGS sequence"/>
</dbReference>
<name>A0A165JQF9_EXIGL</name>
<organism evidence="1 2">
    <name type="scientific">Exidia glandulosa HHB12029</name>
    <dbReference type="NCBI Taxonomy" id="1314781"/>
    <lineage>
        <taxon>Eukaryota</taxon>
        <taxon>Fungi</taxon>
        <taxon>Dikarya</taxon>
        <taxon>Basidiomycota</taxon>
        <taxon>Agaricomycotina</taxon>
        <taxon>Agaricomycetes</taxon>
        <taxon>Auriculariales</taxon>
        <taxon>Exidiaceae</taxon>
        <taxon>Exidia</taxon>
    </lineage>
</organism>
<accession>A0A165JQF9</accession>
<dbReference type="AlphaFoldDB" id="A0A165JQF9"/>
<dbReference type="OrthoDB" id="411632at2759"/>
<protein>
    <submittedName>
        <fullName evidence="1">Uncharacterized protein</fullName>
    </submittedName>
</protein>
<sequence>MAVLACFNLPPSFQRWVRRNPYSLLPLALAIALFTYHQTLVNPWTSSRTRVVVSVTPANDDAPPPPAHDVLLVSAFFPVSQSRHTGSTAQYRRWMASFLGQIATDVYLYVPPYLAPMAESLRPAEYKLYLNTSFATPFDVPPLLEVGRDGFEAQLELDRERHQHSPELYAVWAAKPYFVSAASRATRGNGYRLAFWVDVGSFREGAHAYKHWPDASRFDEAVATTTPVAEDSIFIPIDWAPPYWLEKWKAADGPADASWSEGSFFGGSMAAVDWYARTYYAYFNHWRAAGHFVGKDQTLMNGIMLMYPDRFATVWNRDPNAPKARSPRDTREGLLGYCFDPWYYFIFYLAREDEKERMNAIWSEEWHWDFWRTREACRDTRALSAHSVLKATFGQGWRPPNPTLQIPDNPWV</sequence>
<proteinExistence type="predicted"/>
<dbReference type="STRING" id="1314781.A0A165JQF9"/>
<dbReference type="EMBL" id="KV425961">
    <property type="protein sequence ID" value="KZV95188.1"/>
    <property type="molecule type" value="Genomic_DNA"/>
</dbReference>